<dbReference type="EMBL" id="JAEFCI010003272">
    <property type="protein sequence ID" value="KAG5461691.1"/>
    <property type="molecule type" value="Genomic_DNA"/>
</dbReference>
<organism evidence="4 5">
    <name type="scientific">Olpidium bornovanus</name>
    <dbReference type="NCBI Taxonomy" id="278681"/>
    <lineage>
        <taxon>Eukaryota</taxon>
        <taxon>Fungi</taxon>
        <taxon>Fungi incertae sedis</taxon>
        <taxon>Olpidiomycota</taxon>
        <taxon>Olpidiomycotina</taxon>
        <taxon>Olpidiomycetes</taxon>
        <taxon>Olpidiales</taxon>
        <taxon>Olpidiaceae</taxon>
        <taxon>Olpidium</taxon>
    </lineage>
</organism>
<name>A0A8H8DKH7_9FUNG</name>
<dbReference type="PANTHER" id="PTHR16255">
    <property type="entry name" value="REQUIRED FOR MEIOTIC NUCLEAR DIVISION PROTEIN 1 HOMOLOG"/>
    <property type="match status" value="1"/>
</dbReference>
<evidence type="ECO:0000313" key="5">
    <source>
        <dbReference type="Proteomes" id="UP000673691"/>
    </source>
</evidence>
<reference evidence="4 5" key="1">
    <citation type="journal article" name="Sci. Rep.">
        <title>Genome-scale phylogenetic analyses confirm Olpidium as the closest living zoosporic fungus to the non-flagellated, terrestrial fungi.</title>
        <authorList>
            <person name="Chang Y."/>
            <person name="Rochon D."/>
            <person name="Sekimoto S."/>
            <person name="Wang Y."/>
            <person name="Chovatia M."/>
            <person name="Sandor L."/>
            <person name="Salamov A."/>
            <person name="Grigoriev I.V."/>
            <person name="Stajich J.E."/>
            <person name="Spatafora J.W."/>
        </authorList>
    </citation>
    <scope>NUCLEOTIDE SEQUENCE [LARGE SCALE GENOMIC DNA]</scope>
    <source>
        <strain evidence="4">S191</strain>
    </source>
</reference>
<proteinExistence type="inferred from homology"/>
<keyword evidence="5" id="KW-1185">Reference proteome</keyword>
<dbReference type="PANTHER" id="PTHR16255:SF1">
    <property type="entry name" value="REQUIRED FOR MEIOTIC NUCLEAR DIVISION PROTEIN 1 HOMOLOG"/>
    <property type="match status" value="1"/>
</dbReference>
<evidence type="ECO:0000313" key="4">
    <source>
        <dbReference type="EMBL" id="KAG5461691.1"/>
    </source>
</evidence>
<dbReference type="InterPro" id="IPR003734">
    <property type="entry name" value="DUF155"/>
</dbReference>
<comment type="similarity">
    <text evidence="1">Belongs to the RMD1/sif2 family.</text>
</comment>
<evidence type="ECO:0000256" key="1">
    <source>
        <dbReference type="ARBA" id="ARBA00008306"/>
    </source>
</evidence>
<protein>
    <recommendedName>
        <fullName evidence="3">DUF155 domain-containing protein</fullName>
    </recommendedName>
</protein>
<feature type="region of interest" description="Disordered" evidence="2">
    <location>
        <begin position="90"/>
        <end position="169"/>
    </location>
</feature>
<dbReference type="Proteomes" id="UP000673691">
    <property type="component" value="Unassembled WGS sequence"/>
</dbReference>
<dbReference type="AlphaFoldDB" id="A0A8H8DKH7"/>
<dbReference type="GO" id="GO:0070131">
    <property type="term" value="P:positive regulation of mitochondrial translation"/>
    <property type="evidence" value="ECO:0007669"/>
    <property type="project" value="TreeGrafter"/>
</dbReference>
<feature type="region of interest" description="Disordered" evidence="2">
    <location>
        <begin position="33"/>
        <end position="65"/>
    </location>
</feature>
<gene>
    <name evidence="4" type="ORF">BJ554DRAFT_6072</name>
</gene>
<dbReference type="OrthoDB" id="242766at2759"/>
<comment type="caution">
    <text evidence="4">The sequence shown here is derived from an EMBL/GenBank/DDBJ whole genome shotgun (WGS) entry which is preliminary data.</text>
</comment>
<accession>A0A8H8DKH7</accession>
<feature type="domain" description="DUF155" evidence="3">
    <location>
        <begin position="241"/>
        <end position="446"/>
    </location>
</feature>
<sequence length="466" mass="49974">MAAFPAAAAACRAIRGAVCPSLPSQQWQHRLLRGAARAAAPAPPPSRRPGASIGQPRPLSVQARAPAATAAGGAATAGFACQKVLPPGAAGATTGTRGSRWMSAAAATPQEQEAEAEAAGKKRERKTSVVKARSLTKPKAPNKAGAKKSADNPTPRQPRGEGMSAGEPEAPQVAPIDKALRCTAFCTAESYDAAKLLAHLSRHYSVQPFINDEVCHVRVPRERDEGGGEGENGGAGPAGDVFVFKSGTIVTWGTTNAENDKLLRLLNEVPGVEIEPLAQHEKEDCDYRHDMSLSNKKGGISSAAGLTRLGARGGSIYDFRFRPTALRNDTIVLGNTVDLTWAMLSFSHGLARSAKLSVLETALDRYLADNRHLSGILMEGRKLPLTRADVLCKLGALLNFRQQLNLNHTECFLDTPDFYWSQPRLEECYDAVSKAFDVHTRIATLNRKLDYANELAQTLRDHLTDM</sequence>
<dbReference type="InterPro" id="IPR051624">
    <property type="entry name" value="RMD1/Sad1-interacting"/>
</dbReference>
<evidence type="ECO:0000256" key="2">
    <source>
        <dbReference type="SAM" id="MobiDB-lite"/>
    </source>
</evidence>
<dbReference type="Pfam" id="PF02582">
    <property type="entry name" value="DUF155"/>
    <property type="match status" value="1"/>
</dbReference>
<feature type="non-terminal residue" evidence="4">
    <location>
        <position position="466"/>
    </location>
</feature>
<evidence type="ECO:0000259" key="3">
    <source>
        <dbReference type="Pfam" id="PF02582"/>
    </source>
</evidence>
<dbReference type="GO" id="GO:0005739">
    <property type="term" value="C:mitochondrion"/>
    <property type="evidence" value="ECO:0007669"/>
    <property type="project" value="UniProtKB-ARBA"/>
</dbReference>